<dbReference type="EMBL" id="MDYQ01000197">
    <property type="protein sequence ID" value="PRP79101.1"/>
    <property type="molecule type" value="Genomic_DNA"/>
</dbReference>
<dbReference type="InParanoid" id="A0A2P6N574"/>
<organism evidence="2 3">
    <name type="scientific">Planoprotostelium fungivorum</name>
    <dbReference type="NCBI Taxonomy" id="1890364"/>
    <lineage>
        <taxon>Eukaryota</taxon>
        <taxon>Amoebozoa</taxon>
        <taxon>Evosea</taxon>
        <taxon>Variosea</taxon>
        <taxon>Cavosteliida</taxon>
        <taxon>Cavosteliaceae</taxon>
        <taxon>Planoprotostelium</taxon>
    </lineage>
</organism>
<accession>A0A2P6N574</accession>
<dbReference type="AlphaFoldDB" id="A0A2P6N574"/>
<feature type="transmembrane region" description="Helical" evidence="1">
    <location>
        <begin position="126"/>
        <end position="149"/>
    </location>
</feature>
<gene>
    <name evidence="2" type="ORF">PROFUN_13163</name>
</gene>
<dbReference type="Gene3D" id="1.20.1280.290">
    <property type="match status" value="1"/>
</dbReference>
<evidence type="ECO:0008006" key="4">
    <source>
        <dbReference type="Google" id="ProtNLM"/>
    </source>
</evidence>
<comment type="caution">
    <text evidence="2">The sequence shown here is derived from an EMBL/GenBank/DDBJ whole genome shotgun (WGS) entry which is preliminary data.</text>
</comment>
<dbReference type="Pfam" id="PF03083">
    <property type="entry name" value="MtN3_slv"/>
    <property type="match status" value="1"/>
</dbReference>
<feature type="transmembrane region" description="Helical" evidence="1">
    <location>
        <begin position="104"/>
        <end position="120"/>
    </location>
</feature>
<keyword evidence="1" id="KW-0812">Transmembrane</keyword>
<evidence type="ECO:0000256" key="1">
    <source>
        <dbReference type="SAM" id="Phobius"/>
    </source>
</evidence>
<reference evidence="2 3" key="1">
    <citation type="journal article" date="2018" name="Genome Biol. Evol.">
        <title>Multiple Roots of Fruiting Body Formation in Amoebozoa.</title>
        <authorList>
            <person name="Hillmann F."/>
            <person name="Forbes G."/>
            <person name="Novohradska S."/>
            <person name="Ferling I."/>
            <person name="Riege K."/>
            <person name="Groth M."/>
            <person name="Westermann M."/>
            <person name="Marz M."/>
            <person name="Spaller T."/>
            <person name="Winckler T."/>
            <person name="Schaap P."/>
            <person name="Glockner G."/>
        </authorList>
    </citation>
    <scope>NUCLEOTIDE SEQUENCE [LARGE SCALE GENOMIC DNA]</scope>
    <source>
        <strain evidence="2 3">Jena</strain>
    </source>
</reference>
<dbReference type="Proteomes" id="UP000241769">
    <property type="component" value="Unassembled WGS sequence"/>
</dbReference>
<evidence type="ECO:0000313" key="3">
    <source>
        <dbReference type="Proteomes" id="UP000241769"/>
    </source>
</evidence>
<protein>
    <recommendedName>
        <fullName evidence="4">Bidirectional sugar transporter SWEET</fullName>
    </recommendedName>
</protein>
<dbReference type="GO" id="GO:0016020">
    <property type="term" value="C:membrane"/>
    <property type="evidence" value="ECO:0007669"/>
    <property type="project" value="InterPro"/>
</dbReference>
<proteinExistence type="predicted"/>
<feature type="transmembrane region" description="Helical" evidence="1">
    <location>
        <begin position="161"/>
        <end position="180"/>
    </location>
</feature>
<keyword evidence="1" id="KW-0472">Membrane</keyword>
<feature type="transmembrane region" description="Helical" evidence="1">
    <location>
        <begin position="186"/>
        <end position="208"/>
    </location>
</feature>
<dbReference type="FunCoup" id="A0A2P6N574">
    <property type="interactions" value="6"/>
</dbReference>
<dbReference type="InterPro" id="IPR004316">
    <property type="entry name" value="SWEET_rpt"/>
</dbReference>
<keyword evidence="3" id="KW-1185">Reference proteome</keyword>
<feature type="transmembrane region" description="Helical" evidence="1">
    <location>
        <begin position="71"/>
        <end position="92"/>
    </location>
</feature>
<name>A0A2P6N574_9EUKA</name>
<evidence type="ECO:0000313" key="2">
    <source>
        <dbReference type="EMBL" id="PRP79101.1"/>
    </source>
</evidence>
<sequence length="252" mass="28626">MVGFRRQMKTIFLIPAVICISIQSVYPWQDVLEMKSQQQLYLMSPYTYASYCLNFLTSLSWLIHNLLTEDYVFVGAFGIQSICSAYFMYIVVNTQPRQRRISRLLFMSSALIMSLMGLLLDPELTVQLTATLLTIISSLIPLGNLRLLLQDYNQVSPSESSLFSTIVSLLSNLMWGSYGATVGDQFIFLPNILAAAIDFNVMIATQLLKKRFSLFLIIPLVTDDREAQHMITVVSSDSILRSQPWDSRVHLQ</sequence>
<keyword evidence="1" id="KW-1133">Transmembrane helix</keyword>